<dbReference type="PANTHER" id="PTHR12506:SF50">
    <property type="entry name" value="ZINC FINGER CCCH DOMAIN-CONTAINING PROTEIN 26"/>
    <property type="match status" value="1"/>
</dbReference>
<dbReference type="EMBL" id="HBHW01025774">
    <property type="protein sequence ID" value="CAE0052029.1"/>
    <property type="molecule type" value="Transcribed_RNA"/>
</dbReference>
<feature type="compositionally biased region" description="Basic and acidic residues" evidence="6">
    <location>
        <begin position="19"/>
        <end position="35"/>
    </location>
</feature>
<dbReference type="PANTHER" id="PTHR12506">
    <property type="entry name" value="PROTEIN PHOSPHATASE RELATED"/>
    <property type="match status" value="1"/>
</dbReference>
<accession>A0A7S3EG26</accession>
<keyword evidence="1 5" id="KW-0479">Metal-binding</keyword>
<feature type="domain" description="C3H1-type" evidence="7">
    <location>
        <begin position="262"/>
        <end position="290"/>
    </location>
</feature>
<feature type="region of interest" description="Disordered" evidence="6">
    <location>
        <begin position="19"/>
        <end position="54"/>
    </location>
</feature>
<dbReference type="SMART" id="SM00356">
    <property type="entry name" value="ZnF_C3H1"/>
    <property type="match status" value="2"/>
</dbReference>
<keyword evidence="3 5" id="KW-0862">Zinc</keyword>
<organism evidence="9">
    <name type="scientific">Rhodosorus marinus</name>
    <dbReference type="NCBI Taxonomy" id="101924"/>
    <lineage>
        <taxon>Eukaryota</taxon>
        <taxon>Rhodophyta</taxon>
        <taxon>Stylonematophyceae</taxon>
        <taxon>Stylonematales</taxon>
        <taxon>Stylonemataceae</taxon>
        <taxon>Rhodosorus</taxon>
    </lineage>
</organism>
<feature type="region of interest" description="Disordered" evidence="6">
    <location>
        <begin position="342"/>
        <end position="384"/>
    </location>
</feature>
<dbReference type="EMBL" id="HBHW01025780">
    <property type="protein sequence ID" value="CAE0052035.1"/>
    <property type="molecule type" value="Transcribed_RNA"/>
</dbReference>
<protein>
    <recommendedName>
        <fullName evidence="7">C3H1-type domain-containing protein</fullName>
    </recommendedName>
</protein>
<feature type="compositionally biased region" description="Low complexity" evidence="6">
    <location>
        <begin position="343"/>
        <end position="354"/>
    </location>
</feature>
<evidence type="ECO:0000256" key="6">
    <source>
        <dbReference type="SAM" id="MobiDB-lite"/>
    </source>
</evidence>
<reference evidence="9" key="1">
    <citation type="submission" date="2021-01" db="EMBL/GenBank/DDBJ databases">
        <authorList>
            <person name="Corre E."/>
            <person name="Pelletier E."/>
            <person name="Niang G."/>
            <person name="Scheremetjew M."/>
            <person name="Finn R."/>
            <person name="Kale V."/>
            <person name="Holt S."/>
            <person name="Cochrane G."/>
            <person name="Meng A."/>
            <person name="Brown T."/>
            <person name="Cohen L."/>
        </authorList>
    </citation>
    <scope>NUCLEOTIDE SEQUENCE</scope>
    <source>
        <strain evidence="9">CCMP 769</strain>
    </source>
</reference>
<dbReference type="GO" id="GO:0003677">
    <property type="term" value="F:DNA binding"/>
    <property type="evidence" value="ECO:0007669"/>
    <property type="project" value="UniProtKB-KW"/>
</dbReference>
<proteinExistence type="predicted"/>
<evidence type="ECO:0000256" key="1">
    <source>
        <dbReference type="ARBA" id="ARBA00022723"/>
    </source>
</evidence>
<dbReference type="InterPro" id="IPR036855">
    <property type="entry name" value="Znf_CCCH_sf"/>
</dbReference>
<feature type="region of interest" description="Disordered" evidence="6">
    <location>
        <begin position="457"/>
        <end position="476"/>
    </location>
</feature>
<dbReference type="AlphaFoldDB" id="A0A7S3EG26"/>
<feature type="compositionally biased region" description="Polar residues" evidence="6">
    <location>
        <begin position="458"/>
        <end position="467"/>
    </location>
</feature>
<dbReference type="Gene3D" id="4.10.1000.10">
    <property type="entry name" value="Zinc finger, CCCH-type"/>
    <property type="match status" value="1"/>
</dbReference>
<evidence type="ECO:0000256" key="4">
    <source>
        <dbReference type="ARBA" id="ARBA00023125"/>
    </source>
</evidence>
<dbReference type="GO" id="GO:0008270">
    <property type="term" value="F:zinc ion binding"/>
    <property type="evidence" value="ECO:0007669"/>
    <property type="project" value="UniProtKB-KW"/>
</dbReference>
<feature type="zinc finger region" description="C3H1-type" evidence="5">
    <location>
        <begin position="262"/>
        <end position="290"/>
    </location>
</feature>
<keyword evidence="4" id="KW-0238">DNA-binding</keyword>
<evidence type="ECO:0000256" key="5">
    <source>
        <dbReference type="PROSITE-ProRule" id="PRU00723"/>
    </source>
</evidence>
<feature type="compositionally biased region" description="Low complexity" evidence="6">
    <location>
        <begin position="38"/>
        <end position="52"/>
    </location>
</feature>
<feature type="compositionally biased region" description="Basic and acidic residues" evidence="6">
    <location>
        <begin position="215"/>
        <end position="226"/>
    </location>
</feature>
<sequence length="529" mass="57598">MGDSVGLYMHGAAWGVPVADKEHRRRVDDTRRDDDAFSPYSSSVSNPSNEASNRFDLINGKFSSRAFLNDERLFYGTDLSPESPSERGGSLSNIVNSVLSSPNKGSAKATGGGGFYFPDQEYVPNVQERAAENDFGYVSRYSSIFSGEESEPALMETRQSTQELERIVQQNYGDLKLTDVKKVAEPNGMSGQDAASHAMYPDEHPQAWPRGSQKTKKDVTASEKKALNRSTSSPRSGGTSNYKHGSNKSDEGGRPEFQYPLRPGFADCQYYLKTGKCTYGARCKFNHPVRDERLVTALNRRDCFDFVQTGKCPYGRSCKYNHPNRKDMAVLGLGNGALDAAPTRGRISTTSTGTVLPRSPTRAPAKGAAGPEELGPNPPPMPLSPGNRIDAVARNPKTSSVGFANGTRRTSTVYHGHQSPPGTGTNHSVVSNQIPWSNVVSKQPPPTGETRQMLGRAQGQSARQPTTGFVDHGENAHMPRGTNAFGFNTAISAIENDDAFNAMFYRGSMSSFEQPHAATDVNNVKKWKF</sequence>
<dbReference type="InterPro" id="IPR050974">
    <property type="entry name" value="Plant_ZF_CCCH"/>
</dbReference>
<feature type="region of interest" description="Disordered" evidence="6">
    <location>
        <begin position="185"/>
        <end position="257"/>
    </location>
</feature>
<evidence type="ECO:0000313" key="9">
    <source>
        <dbReference type="EMBL" id="CAE0052035.1"/>
    </source>
</evidence>
<dbReference type="SUPFAM" id="SSF90229">
    <property type="entry name" value="CCCH zinc finger"/>
    <property type="match status" value="2"/>
</dbReference>
<keyword evidence="2 5" id="KW-0863">Zinc-finger</keyword>
<dbReference type="Pfam" id="PF00642">
    <property type="entry name" value="zf-CCCH"/>
    <property type="match status" value="2"/>
</dbReference>
<feature type="zinc finger region" description="C3H1-type" evidence="5">
    <location>
        <begin position="297"/>
        <end position="325"/>
    </location>
</feature>
<name>A0A7S3EG26_9RHOD</name>
<evidence type="ECO:0000256" key="2">
    <source>
        <dbReference type="ARBA" id="ARBA00022771"/>
    </source>
</evidence>
<evidence type="ECO:0000256" key="3">
    <source>
        <dbReference type="ARBA" id="ARBA00022833"/>
    </source>
</evidence>
<feature type="compositionally biased region" description="Low complexity" evidence="6">
    <location>
        <begin position="228"/>
        <end position="241"/>
    </location>
</feature>
<dbReference type="InterPro" id="IPR000571">
    <property type="entry name" value="Znf_CCCH"/>
</dbReference>
<dbReference type="GO" id="GO:0003729">
    <property type="term" value="F:mRNA binding"/>
    <property type="evidence" value="ECO:0007669"/>
    <property type="project" value="TreeGrafter"/>
</dbReference>
<evidence type="ECO:0000313" key="8">
    <source>
        <dbReference type="EMBL" id="CAE0052029.1"/>
    </source>
</evidence>
<dbReference type="PROSITE" id="PS50103">
    <property type="entry name" value="ZF_C3H1"/>
    <property type="match status" value="2"/>
</dbReference>
<gene>
    <name evidence="8" type="ORF">RMAR00112_LOCUS20029</name>
    <name evidence="9" type="ORF">RMAR00112_LOCUS20035</name>
</gene>
<evidence type="ECO:0000259" key="7">
    <source>
        <dbReference type="PROSITE" id="PS50103"/>
    </source>
</evidence>
<feature type="domain" description="C3H1-type" evidence="7">
    <location>
        <begin position="297"/>
        <end position="325"/>
    </location>
</feature>